<dbReference type="CDD" id="cd09112">
    <property type="entry name" value="PLDc_CLS_2"/>
    <property type="match status" value="1"/>
</dbReference>
<feature type="active site" evidence="12">
    <location>
        <position position="241"/>
    </location>
</feature>
<proteinExistence type="inferred from homology"/>
<comment type="similarity">
    <text evidence="12">Belongs to the phospholipase D family. Cardiolipin synthase subfamily.</text>
</comment>
<feature type="transmembrane region" description="Helical" evidence="12">
    <location>
        <begin position="37"/>
        <end position="55"/>
    </location>
</feature>
<feature type="active site" evidence="12">
    <location>
        <position position="412"/>
    </location>
</feature>
<evidence type="ECO:0000256" key="12">
    <source>
        <dbReference type="HAMAP-Rule" id="MF_01916"/>
    </source>
</evidence>
<keyword evidence="6" id="KW-0677">Repeat</keyword>
<dbReference type="InterPro" id="IPR027379">
    <property type="entry name" value="CLS_N"/>
</dbReference>
<comment type="function">
    <text evidence="12">Catalyzes the reversible phosphatidyl group transfer from one phosphatidylglycerol molecule to another to form cardiolipin (CL) (diphosphatidylglycerol) and glycerol.</text>
</comment>
<feature type="active site" evidence="12">
    <location>
        <position position="234"/>
    </location>
</feature>
<feature type="active site" evidence="12">
    <location>
        <position position="236"/>
    </location>
</feature>
<reference evidence="15 16" key="1">
    <citation type="submission" date="2020-05" db="EMBL/GenBank/DDBJ databases">
        <title>Draft genome of xy-202 and genomic insight in genome of the genus Peptostreptococcus.</title>
        <authorList>
            <person name="Zhang Z."/>
        </authorList>
    </citation>
    <scope>NUCLEOTIDE SEQUENCE [LARGE SCALE GENOMIC DNA]</scope>
    <source>
        <strain evidence="15 16">DSM 27025</strain>
    </source>
</reference>
<evidence type="ECO:0000256" key="2">
    <source>
        <dbReference type="ARBA" id="ARBA00022475"/>
    </source>
</evidence>
<dbReference type="InterPro" id="IPR001736">
    <property type="entry name" value="PLipase_D/transphosphatidylase"/>
</dbReference>
<evidence type="ECO:0000313" key="16">
    <source>
        <dbReference type="Proteomes" id="UP000713904"/>
    </source>
</evidence>
<keyword evidence="10 12" id="KW-0594">Phospholipid biosynthesis</keyword>
<evidence type="ECO:0000256" key="10">
    <source>
        <dbReference type="ARBA" id="ARBA00023209"/>
    </source>
</evidence>
<accession>A0ABR6TJL5</accession>
<evidence type="ECO:0000256" key="11">
    <source>
        <dbReference type="ARBA" id="ARBA00023264"/>
    </source>
</evidence>
<feature type="domain" description="PLD phosphodiesterase" evidence="14">
    <location>
        <begin position="229"/>
        <end position="256"/>
    </location>
</feature>
<comment type="subcellular location">
    <subcellularLocation>
        <location evidence="1 12">Cell membrane</location>
        <topology evidence="1 12">Multi-pass membrane protein</topology>
    </subcellularLocation>
</comment>
<evidence type="ECO:0000256" key="9">
    <source>
        <dbReference type="ARBA" id="ARBA00023136"/>
    </source>
</evidence>
<dbReference type="Gene3D" id="3.30.870.10">
    <property type="entry name" value="Endonuclease Chain A"/>
    <property type="match status" value="2"/>
</dbReference>
<evidence type="ECO:0000256" key="13">
    <source>
        <dbReference type="NCBIfam" id="TIGR04265"/>
    </source>
</evidence>
<protein>
    <recommendedName>
        <fullName evidence="12 13">Cardiolipin synthase</fullName>
        <shortName evidence="12">CL synthase</shortName>
        <ecNumber evidence="12 13">2.7.8.-</ecNumber>
    </recommendedName>
</protein>
<evidence type="ECO:0000256" key="3">
    <source>
        <dbReference type="ARBA" id="ARBA00022516"/>
    </source>
</evidence>
<evidence type="ECO:0000256" key="4">
    <source>
        <dbReference type="ARBA" id="ARBA00022679"/>
    </source>
</evidence>
<keyword evidence="2 12" id="KW-1003">Cell membrane</keyword>
<name>A0ABR6TJL5_9FIRM</name>
<keyword evidence="7 12" id="KW-1133">Transmembrane helix</keyword>
<dbReference type="SUPFAM" id="SSF56024">
    <property type="entry name" value="Phospholipase D/nuclease"/>
    <property type="match status" value="2"/>
</dbReference>
<dbReference type="SMART" id="SM00155">
    <property type="entry name" value="PLDc"/>
    <property type="match status" value="2"/>
</dbReference>
<evidence type="ECO:0000256" key="1">
    <source>
        <dbReference type="ARBA" id="ARBA00004651"/>
    </source>
</evidence>
<feature type="active site" evidence="12">
    <location>
        <position position="417"/>
    </location>
</feature>
<dbReference type="PROSITE" id="PS50035">
    <property type="entry name" value="PLD"/>
    <property type="match status" value="2"/>
</dbReference>
<evidence type="ECO:0000259" key="14">
    <source>
        <dbReference type="PROSITE" id="PS50035"/>
    </source>
</evidence>
<keyword evidence="4 12" id="KW-0808">Transferase</keyword>
<dbReference type="CDD" id="cd09110">
    <property type="entry name" value="PLDc_CLS_1"/>
    <property type="match status" value="1"/>
</dbReference>
<keyword evidence="5 12" id="KW-0812">Transmembrane</keyword>
<evidence type="ECO:0000256" key="7">
    <source>
        <dbReference type="ARBA" id="ARBA00022989"/>
    </source>
</evidence>
<evidence type="ECO:0000256" key="8">
    <source>
        <dbReference type="ARBA" id="ARBA00023098"/>
    </source>
</evidence>
<dbReference type="Proteomes" id="UP000713904">
    <property type="component" value="Unassembled WGS sequence"/>
</dbReference>
<sequence>MYLNIIVVVTILSYIVGIIISMSILLENRDPSKTLSWMMMFVLLPGIGIMIYIFSGRNIRKHKLFKAKTKSKNLNERQLFENLEVVKHIVNLQKKMLDDGELIKDVSPMKERVIRLLFNLGQFPYTTNNKVEIYKDGNEKFARLLEDIEAAKSHIHLEYFIIKDGEIAKKVKKALIKKARQGVDVRILYDDLACWRFKIKRDFLHDLKEAGVKYAAFLPTKFPLLGGQLNYRNHRKIAIIDGRVGYMGGLNIGDEYIGKKKKFGYWRDTHLRIEGVATHMLQMIFLIDWYLTTNEILTDEDFTPRIESLGDKAIQVVGTGPDSKWEDIHYAFFSAISQAKERVYIETPYFIPDESLLKAIKTASLSGVDVRIIFPSIIDHYAVNIASYSYFEEVLAAGGRVFLYQPGFIHSKMIIVDDEIASVGSSNIDLRSFMLNFEVNAFIYDKELIKEITDLFYLDQDNSKELLKENFRTRNIVVRLAESIARLFSPLL</sequence>
<dbReference type="Pfam" id="PF13396">
    <property type="entry name" value="PLDc_N"/>
    <property type="match status" value="1"/>
</dbReference>
<dbReference type="PANTHER" id="PTHR21248">
    <property type="entry name" value="CARDIOLIPIN SYNTHASE"/>
    <property type="match status" value="1"/>
</dbReference>
<keyword evidence="16" id="KW-1185">Reference proteome</keyword>
<dbReference type="EMBL" id="JABGBW010000001">
    <property type="protein sequence ID" value="MBC2575186.1"/>
    <property type="molecule type" value="Genomic_DNA"/>
</dbReference>
<keyword evidence="3 12" id="KW-0444">Lipid biosynthesis</keyword>
<keyword evidence="9 12" id="KW-0472">Membrane</keyword>
<dbReference type="RefSeq" id="WP_185623226.1">
    <property type="nucleotide sequence ID" value="NZ_JABGBW010000001.1"/>
</dbReference>
<evidence type="ECO:0000256" key="6">
    <source>
        <dbReference type="ARBA" id="ARBA00022737"/>
    </source>
</evidence>
<feature type="active site" evidence="12">
    <location>
        <position position="410"/>
    </location>
</feature>
<dbReference type="EC" id="2.7.8.-" evidence="12 13"/>
<comment type="caution">
    <text evidence="15">The sequence shown here is derived from an EMBL/GenBank/DDBJ whole genome shotgun (WGS) entry which is preliminary data.</text>
</comment>
<evidence type="ECO:0000313" key="15">
    <source>
        <dbReference type="EMBL" id="MBC2575186.1"/>
    </source>
</evidence>
<keyword evidence="8 12" id="KW-0443">Lipid metabolism</keyword>
<organism evidence="15 16">
    <name type="scientific">Peptostreptococcus canis</name>
    <dbReference type="NCBI Taxonomy" id="1159213"/>
    <lineage>
        <taxon>Bacteria</taxon>
        <taxon>Bacillati</taxon>
        <taxon>Bacillota</taxon>
        <taxon>Clostridia</taxon>
        <taxon>Peptostreptococcales</taxon>
        <taxon>Peptostreptococcaceae</taxon>
        <taxon>Peptostreptococcus</taxon>
    </lineage>
</organism>
<dbReference type="NCBIfam" id="TIGR04265">
    <property type="entry name" value="bac_cardiolipin"/>
    <property type="match status" value="1"/>
</dbReference>
<dbReference type="PANTHER" id="PTHR21248:SF22">
    <property type="entry name" value="PHOSPHOLIPASE D"/>
    <property type="match status" value="1"/>
</dbReference>
<dbReference type="HAMAP" id="MF_01916">
    <property type="entry name" value="Cardiolipin_synth_Cls"/>
    <property type="match status" value="1"/>
</dbReference>
<gene>
    <name evidence="15" type="primary">cls</name>
    <name evidence="15" type="ORF">HLB29_00610</name>
</gene>
<keyword evidence="11 12" id="KW-1208">Phospholipid metabolism</keyword>
<dbReference type="InterPro" id="IPR025202">
    <property type="entry name" value="PLD-like_dom"/>
</dbReference>
<evidence type="ECO:0000256" key="5">
    <source>
        <dbReference type="ARBA" id="ARBA00022692"/>
    </source>
</evidence>
<dbReference type="InterPro" id="IPR022924">
    <property type="entry name" value="Cardiolipin_synthase"/>
</dbReference>
<feature type="domain" description="PLD phosphodiesterase" evidence="14">
    <location>
        <begin position="405"/>
        <end position="432"/>
    </location>
</feature>
<dbReference type="Pfam" id="PF13091">
    <property type="entry name" value="PLDc_2"/>
    <property type="match status" value="2"/>
</dbReference>
<feature type="transmembrane region" description="Helical" evidence="12">
    <location>
        <begin position="5"/>
        <end position="25"/>
    </location>
</feature>
<dbReference type="InterPro" id="IPR030874">
    <property type="entry name" value="Cardiolipin_synth_Firmi"/>
</dbReference>
<comment type="catalytic activity">
    <reaction evidence="12">
        <text>2 a 1,2-diacyl-sn-glycero-3-phospho-(1'-sn-glycerol) = a cardiolipin + glycerol</text>
        <dbReference type="Rhea" id="RHEA:31451"/>
        <dbReference type="ChEBI" id="CHEBI:17754"/>
        <dbReference type="ChEBI" id="CHEBI:62237"/>
        <dbReference type="ChEBI" id="CHEBI:64716"/>
    </reaction>
</comment>